<dbReference type="EMBL" id="KZ503342">
    <property type="protein sequence ID" value="PKU65389.1"/>
    <property type="molecule type" value="Genomic_DNA"/>
</dbReference>
<protein>
    <submittedName>
        <fullName evidence="2">Uncharacterized protein</fullName>
    </submittedName>
</protein>
<feature type="transmembrane region" description="Helical" evidence="1">
    <location>
        <begin position="189"/>
        <end position="208"/>
    </location>
</feature>
<dbReference type="AlphaFoldDB" id="A0A2I0VPQ2"/>
<reference evidence="2 3" key="2">
    <citation type="journal article" date="2017" name="Nature">
        <title>The Apostasia genome and the evolution of orchids.</title>
        <authorList>
            <person name="Zhang G.Q."/>
            <person name="Liu K.W."/>
            <person name="Li Z."/>
            <person name="Lohaus R."/>
            <person name="Hsiao Y.Y."/>
            <person name="Niu S.C."/>
            <person name="Wang J.Y."/>
            <person name="Lin Y.C."/>
            <person name="Xu Q."/>
            <person name="Chen L.J."/>
            <person name="Yoshida K."/>
            <person name="Fujiwara S."/>
            <person name="Wang Z.W."/>
            <person name="Zhang Y.Q."/>
            <person name="Mitsuda N."/>
            <person name="Wang M."/>
            <person name="Liu G.H."/>
            <person name="Pecoraro L."/>
            <person name="Huang H.X."/>
            <person name="Xiao X.J."/>
            <person name="Lin M."/>
            <person name="Wu X.Y."/>
            <person name="Wu W.L."/>
            <person name="Chen Y.Y."/>
            <person name="Chang S.B."/>
            <person name="Sakamoto S."/>
            <person name="Ohme-Takagi M."/>
            <person name="Yagi M."/>
            <person name="Zeng S.J."/>
            <person name="Shen C.Y."/>
            <person name="Yeh C.M."/>
            <person name="Luo Y.B."/>
            <person name="Tsai W.C."/>
            <person name="Van de Peer Y."/>
            <person name="Liu Z.J."/>
        </authorList>
    </citation>
    <scope>NUCLEOTIDE SEQUENCE [LARGE SCALE GENOMIC DNA]</scope>
    <source>
        <tissue evidence="2">The whole plant</tissue>
    </source>
</reference>
<keyword evidence="1" id="KW-1133">Transmembrane helix</keyword>
<gene>
    <name evidence="2" type="ORF">MA16_Dca013534</name>
</gene>
<name>A0A2I0VPQ2_9ASPA</name>
<evidence type="ECO:0000256" key="1">
    <source>
        <dbReference type="SAM" id="Phobius"/>
    </source>
</evidence>
<keyword evidence="3" id="KW-1185">Reference proteome</keyword>
<dbReference type="Proteomes" id="UP000233837">
    <property type="component" value="Unassembled WGS sequence"/>
</dbReference>
<evidence type="ECO:0000313" key="3">
    <source>
        <dbReference type="Proteomes" id="UP000233837"/>
    </source>
</evidence>
<sequence length="244" mass="27761">MTMTVNARRPPLAGGLLEERIKLYVHFEEGNNRIQAVLKPVIDENNFSALVELEEVELIQTTNTVIVEEEVDTCDVNKVDSSLPTKKKIPKKLRELAPINSSTRSQRLELEGKEVSASFFYESIIFRNDKMCNPELFYIRRDIMNWLNMLNVSFSIINGEGNACVKDIARFWEHVDFAFVTASPGSVMLFPNFLLVMFNAGFLVVGLLRRILELFLSFLPMVDELPLEADNVQKGYSMDLDSTG</sequence>
<proteinExistence type="predicted"/>
<evidence type="ECO:0000313" key="2">
    <source>
        <dbReference type="EMBL" id="PKU65389.1"/>
    </source>
</evidence>
<keyword evidence="1" id="KW-0472">Membrane</keyword>
<keyword evidence="1" id="KW-0812">Transmembrane</keyword>
<reference evidence="2 3" key="1">
    <citation type="journal article" date="2016" name="Sci. Rep.">
        <title>The Dendrobium catenatum Lindl. genome sequence provides insights into polysaccharide synthase, floral development and adaptive evolution.</title>
        <authorList>
            <person name="Zhang G.Q."/>
            <person name="Xu Q."/>
            <person name="Bian C."/>
            <person name="Tsai W.C."/>
            <person name="Yeh C.M."/>
            <person name="Liu K.W."/>
            <person name="Yoshida K."/>
            <person name="Zhang L.S."/>
            <person name="Chang S.B."/>
            <person name="Chen F."/>
            <person name="Shi Y."/>
            <person name="Su Y.Y."/>
            <person name="Zhang Y.Q."/>
            <person name="Chen L.J."/>
            <person name="Yin Y."/>
            <person name="Lin M."/>
            <person name="Huang H."/>
            <person name="Deng H."/>
            <person name="Wang Z.W."/>
            <person name="Zhu S.L."/>
            <person name="Zhao X."/>
            <person name="Deng C."/>
            <person name="Niu S.C."/>
            <person name="Huang J."/>
            <person name="Wang M."/>
            <person name="Liu G.H."/>
            <person name="Yang H.J."/>
            <person name="Xiao X.J."/>
            <person name="Hsiao Y.Y."/>
            <person name="Wu W.L."/>
            <person name="Chen Y.Y."/>
            <person name="Mitsuda N."/>
            <person name="Ohme-Takagi M."/>
            <person name="Luo Y.B."/>
            <person name="Van de Peer Y."/>
            <person name="Liu Z.J."/>
        </authorList>
    </citation>
    <scope>NUCLEOTIDE SEQUENCE [LARGE SCALE GENOMIC DNA]</scope>
    <source>
        <tissue evidence="2">The whole plant</tissue>
    </source>
</reference>
<accession>A0A2I0VPQ2</accession>
<organism evidence="2 3">
    <name type="scientific">Dendrobium catenatum</name>
    <dbReference type="NCBI Taxonomy" id="906689"/>
    <lineage>
        <taxon>Eukaryota</taxon>
        <taxon>Viridiplantae</taxon>
        <taxon>Streptophyta</taxon>
        <taxon>Embryophyta</taxon>
        <taxon>Tracheophyta</taxon>
        <taxon>Spermatophyta</taxon>
        <taxon>Magnoliopsida</taxon>
        <taxon>Liliopsida</taxon>
        <taxon>Asparagales</taxon>
        <taxon>Orchidaceae</taxon>
        <taxon>Epidendroideae</taxon>
        <taxon>Malaxideae</taxon>
        <taxon>Dendrobiinae</taxon>
        <taxon>Dendrobium</taxon>
    </lineage>
</organism>